<name>A0A6P2C842_9NOCA</name>
<reference evidence="2 3" key="1">
    <citation type="submission" date="2018-07" db="EMBL/GenBank/DDBJ databases">
        <title>Genome sequence of Rhodococcus rhodnii ATCC 35071 from Rhodnius prolixus.</title>
        <authorList>
            <person name="Patel V."/>
            <person name="Vogel K.J."/>
        </authorList>
    </citation>
    <scope>NUCLEOTIDE SEQUENCE [LARGE SCALE GENOMIC DNA]</scope>
    <source>
        <strain evidence="2 3">ATCC 35071</strain>
    </source>
</reference>
<dbReference type="AlphaFoldDB" id="A0A6P2C842"/>
<comment type="caution">
    <text evidence="2">The sequence shown here is derived from an EMBL/GenBank/DDBJ whole genome shotgun (WGS) entry which is preliminary data.</text>
</comment>
<dbReference type="Proteomes" id="UP000471120">
    <property type="component" value="Unassembled WGS sequence"/>
</dbReference>
<feature type="region of interest" description="Disordered" evidence="1">
    <location>
        <begin position="142"/>
        <end position="171"/>
    </location>
</feature>
<accession>A0A6P2C842</accession>
<protein>
    <submittedName>
        <fullName evidence="2">Uncharacterized protein</fullName>
    </submittedName>
</protein>
<gene>
    <name evidence="2" type="ORF">DW322_21445</name>
</gene>
<organism evidence="2 3">
    <name type="scientific">Rhodococcus rhodnii</name>
    <dbReference type="NCBI Taxonomy" id="38312"/>
    <lineage>
        <taxon>Bacteria</taxon>
        <taxon>Bacillati</taxon>
        <taxon>Actinomycetota</taxon>
        <taxon>Actinomycetes</taxon>
        <taxon>Mycobacteriales</taxon>
        <taxon>Nocardiaceae</taxon>
        <taxon>Rhodococcus</taxon>
    </lineage>
</organism>
<evidence type="ECO:0000313" key="3">
    <source>
        <dbReference type="Proteomes" id="UP000471120"/>
    </source>
</evidence>
<evidence type="ECO:0000313" key="2">
    <source>
        <dbReference type="EMBL" id="TXG88329.1"/>
    </source>
</evidence>
<dbReference type="EMBL" id="QRCM01000002">
    <property type="protein sequence ID" value="TXG88329.1"/>
    <property type="molecule type" value="Genomic_DNA"/>
</dbReference>
<sequence>MFSGETSIPVGSLGVVQDNPSSAEAIHAAKEDLLIEADYCNRVFGVGWRRIATTALQLAERRTEPRPEWRKLRAKWRNPATMSQQSMAIAGRQYVETFPWLAETEVGLELAGLDETMVARAMAEQRRTRATSTTRERLRELAAERAADPTVQDLADQREPAADVPEALQDR</sequence>
<dbReference type="RefSeq" id="WP_147915187.1">
    <property type="nucleotide sequence ID" value="NZ_QRCM01000002.1"/>
</dbReference>
<proteinExistence type="predicted"/>
<evidence type="ECO:0000256" key="1">
    <source>
        <dbReference type="SAM" id="MobiDB-lite"/>
    </source>
</evidence>